<reference evidence="2" key="1">
    <citation type="journal article" date="2020" name="Nature">
        <title>Giant virus diversity and host interactions through global metagenomics.</title>
        <authorList>
            <person name="Schulz F."/>
            <person name="Roux S."/>
            <person name="Paez-Espino D."/>
            <person name="Jungbluth S."/>
            <person name="Walsh D.A."/>
            <person name="Denef V.J."/>
            <person name="McMahon K.D."/>
            <person name="Konstantinidis K.T."/>
            <person name="Eloe-Fadrosh E.A."/>
            <person name="Kyrpides N.C."/>
            <person name="Woyke T."/>
        </authorList>
    </citation>
    <scope>NUCLEOTIDE SEQUENCE</scope>
    <source>
        <strain evidence="2">GVMAG-M-3300025138-11</strain>
    </source>
</reference>
<name>A0A6C0IYG2_9ZZZZ</name>
<sequence length="73" mass="8705">MYKSIILANVLCLTITLYIYITNNINKTVYDKSYYIKTYFRIILYSLILLYLNNYIKTFDVNVQEILTGSPEF</sequence>
<evidence type="ECO:0000256" key="1">
    <source>
        <dbReference type="SAM" id="Phobius"/>
    </source>
</evidence>
<dbReference type="EMBL" id="MN740277">
    <property type="protein sequence ID" value="QHT97486.1"/>
    <property type="molecule type" value="Genomic_DNA"/>
</dbReference>
<protein>
    <submittedName>
        <fullName evidence="2">Uncharacterized protein</fullName>
    </submittedName>
</protein>
<keyword evidence="1" id="KW-0472">Membrane</keyword>
<organism evidence="2">
    <name type="scientific">viral metagenome</name>
    <dbReference type="NCBI Taxonomy" id="1070528"/>
    <lineage>
        <taxon>unclassified sequences</taxon>
        <taxon>metagenomes</taxon>
        <taxon>organismal metagenomes</taxon>
    </lineage>
</organism>
<keyword evidence="1" id="KW-1133">Transmembrane helix</keyword>
<feature type="transmembrane region" description="Helical" evidence="1">
    <location>
        <begin position="6"/>
        <end position="22"/>
    </location>
</feature>
<proteinExistence type="predicted"/>
<accession>A0A6C0IYG2</accession>
<evidence type="ECO:0000313" key="2">
    <source>
        <dbReference type="EMBL" id="QHT97486.1"/>
    </source>
</evidence>
<dbReference type="AlphaFoldDB" id="A0A6C0IYG2"/>
<feature type="transmembrane region" description="Helical" evidence="1">
    <location>
        <begin position="34"/>
        <end position="52"/>
    </location>
</feature>
<keyword evidence="1" id="KW-0812">Transmembrane</keyword>